<accession>A0A8J3IJ63</accession>
<keyword evidence="1" id="KW-0001">2Fe-2S</keyword>
<dbReference type="EMBL" id="BNJK01000001">
    <property type="protein sequence ID" value="GHO93425.1"/>
    <property type="molecule type" value="Genomic_DNA"/>
</dbReference>
<dbReference type="InterPro" id="IPR017941">
    <property type="entry name" value="Rieske_2Fe-2S"/>
</dbReference>
<proteinExistence type="predicted"/>
<dbReference type="SUPFAM" id="SSF50022">
    <property type="entry name" value="ISP domain"/>
    <property type="match status" value="1"/>
</dbReference>
<sequence>MLKKDMFETGYQDITSSQLEAPEQWDTEKLQEISRRHLLKLMKAGGGVAASATLLAACSFGGSDTNSSTTAAATQAPTEAPTQAATATTAASGGMKPLAKAANVPVNSAVTFPIENQKNPGVLVHLSDGNFAAFDSTCTHDECAVSYNSGSKLLECPCHGATFDPAKDGAVVSPPAKEPLKSMKVTVGADGAITLAS</sequence>
<evidence type="ECO:0000259" key="6">
    <source>
        <dbReference type="PROSITE" id="PS51296"/>
    </source>
</evidence>
<dbReference type="InterPro" id="IPR014349">
    <property type="entry name" value="Rieske_Fe-S_prot"/>
</dbReference>
<name>A0A8J3IJ63_9CHLR</name>
<dbReference type="GO" id="GO:0046872">
    <property type="term" value="F:metal ion binding"/>
    <property type="evidence" value="ECO:0007669"/>
    <property type="project" value="UniProtKB-KW"/>
</dbReference>
<evidence type="ECO:0000313" key="8">
    <source>
        <dbReference type="Proteomes" id="UP000597444"/>
    </source>
</evidence>
<keyword evidence="8" id="KW-1185">Reference proteome</keyword>
<protein>
    <submittedName>
        <fullName evidence="7">Iron-sulfur protein</fullName>
    </submittedName>
</protein>
<feature type="domain" description="Rieske" evidence="6">
    <location>
        <begin position="96"/>
        <end position="194"/>
    </location>
</feature>
<dbReference type="PANTHER" id="PTHR10134">
    <property type="entry name" value="CYTOCHROME B-C1 COMPLEX SUBUNIT RIESKE, MITOCHONDRIAL"/>
    <property type="match status" value="1"/>
</dbReference>
<dbReference type="Pfam" id="PF00355">
    <property type="entry name" value="Rieske"/>
    <property type="match status" value="1"/>
</dbReference>
<keyword evidence="3" id="KW-0408">Iron</keyword>
<comment type="caution">
    <text evidence="7">The sequence shown here is derived from an EMBL/GenBank/DDBJ whole genome shotgun (WGS) entry which is preliminary data.</text>
</comment>
<dbReference type="Gene3D" id="2.102.10.10">
    <property type="entry name" value="Rieske [2Fe-2S] iron-sulphur domain"/>
    <property type="match status" value="1"/>
</dbReference>
<evidence type="ECO:0000313" key="7">
    <source>
        <dbReference type="EMBL" id="GHO93425.1"/>
    </source>
</evidence>
<keyword evidence="4" id="KW-0411">Iron-sulfur</keyword>
<dbReference type="GO" id="GO:0016705">
    <property type="term" value="F:oxidoreductase activity, acting on paired donors, with incorporation or reduction of molecular oxygen"/>
    <property type="evidence" value="ECO:0007669"/>
    <property type="project" value="UniProtKB-ARBA"/>
</dbReference>
<dbReference type="CDD" id="cd03467">
    <property type="entry name" value="Rieske"/>
    <property type="match status" value="1"/>
</dbReference>
<evidence type="ECO:0000256" key="2">
    <source>
        <dbReference type="ARBA" id="ARBA00022723"/>
    </source>
</evidence>
<dbReference type="AlphaFoldDB" id="A0A8J3IJ63"/>
<dbReference type="PROSITE" id="PS51296">
    <property type="entry name" value="RIESKE"/>
    <property type="match status" value="1"/>
</dbReference>
<dbReference type="Proteomes" id="UP000597444">
    <property type="component" value="Unassembled WGS sequence"/>
</dbReference>
<reference evidence="7" key="1">
    <citation type="submission" date="2020-10" db="EMBL/GenBank/DDBJ databases">
        <title>Taxonomic study of unclassified bacteria belonging to the class Ktedonobacteria.</title>
        <authorList>
            <person name="Yabe S."/>
            <person name="Wang C.M."/>
            <person name="Zheng Y."/>
            <person name="Sakai Y."/>
            <person name="Cavaletti L."/>
            <person name="Monciardini P."/>
            <person name="Donadio S."/>
        </authorList>
    </citation>
    <scope>NUCLEOTIDE SEQUENCE</scope>
    <source>
        <strain evidence="7">ID150040</strain>
    </source>
</reference>
<evidence type="ECO:0000256" key="4">
    <source>
        <dbReference type="ARBA" id="ARBA00023014"/>
    </source>
</evidence>
<gene>
    <name evidence="7" type="ORF">KSF_034730</name>
</gene>
<dbReference type="RefSeq" id="WP_220204208.1">
    <property type="nucleotide sequence ID" value="NZ_BNJK01000001.1"/>
</dbReference>
<dbReference type="GO" id="GO:0004497">
    <property type="term" value="F:monooxygenase activity"/>
    <property type="evidence" value="ECO:0007669"/>
    <property type="project" value="UniProtKB-ARBA"/>
</dbReference>
<dbReference type="GO" id="GO:0051537">
    <property type="term" value="F:2 iron, 2 sulfur cluster binding"/>
    <property type="evidence" value="ECO:0007669"/>
    <property type="project" value="UniProtKB-KW"/>
</dbReference>
<organism evidence="7 8">
    <name type="scientific">Reticulibacter mediterranei</name>
    <dbReference type="NCBI Taxonomy" id="2778369"/>
    <lineage>
        <taxon>Bacteria</taxon>
        <taxon>Bacillati</taxon>
        <taxon>Chloroflexota</taxon>
        <taxon>Ktedonobacteria</taxon>
        <taxon>Ktedonobacterales</taxon>
        <taxon>Reticulibacteraceae</taxon>
        <taxon>Reticulibacter</taxon>
    </lineage>
</organism>
<evidence type="ECO:0000256" key="1">
    <source>
        <dbReference type="ARBA" id="ARBA00022714"/>
    </source>
</evidence>
<evidence type="ECO:0000256" key="3">
    <source>
        <dbReference type="ARBA" id="ARBA00023004"/>
    </source>
</evidence>
<dbReference type="InterPro" id="IPR036922">
    <property type="entry name" value="Rieske_2Fe-2S_sf"/>
</dbReference>
<keyword evidence="2" id="KW-0479">Metal-binding</keyword>
<evidence type="ECO:0000256" key="5">
    <source>
        <dbReference type="ARBA" id="ARBA00023157"/>
    </source>
</evidence>
<keyword evidence="5" id="KW-1015">Disulfide bond</keyword>